<evidence type="ECO:0000256" key="1">
    <source>
        <dbReference type="ARBA" id="ARBA00008324"/>
    </source>
</evidence>
<accession>A0A1D9MK52</accession>
<reference evidence="4 5" key="1">
    <citation type="submission" date="2016-10" db="EMBL/GenBank/DDBJ databases">
        <title>Actinomyces aegypiusis sp. nov., isolated from the Aegypius monachus in Qinghai Tibet Plateau China.</title>
        <authorList>
            <person name="Wang Y."/>
        </authorList>
    </citation>
    <scope>NUCLEOTIDE SEQUENCE [LARGE SCALE GENOMIC DNA]</scope>
    <source>
        <strain evidence="4 5">VUL4_3</strain>
    </source>
</reference>
<dbReference type="PANTHER" id="PTHR43240:SF5">
    <property type="entry name" value="1,4-DIHYDROXY-2-NAPHTHOYL-COA THIOESTERASE 1"/>
    <property type="match status" value="1"/>
</dbReference>
<gene>
    <name evidence="4" type="ORF">BK816_04015</name>
</gene>
<keyword evidence="5" id="KW-1185">Reference proteome</keyword>
<feature type="domain" description="Thioesterase" evidence="3">
    <location>
        <begin position="47"/>
        <end position="124"/>
    </location>
</feature>
<dbReference type="Proteomes" id="UP000176288">
    <property type="component" value="Chromosome"/>
</dbReference>
<dbReference type="Pfam" id="PF03061">
    <property type="entry name" value="4HBT"/>
    <property type="match status" value="1"/>
</dbReference>
<sequence length="136" mass="14572">MIEFQPLDPTNQIPTCDLHERMGIEVISWSAEHTVMTMPISPNVQPYGLLHGGAILLLAEAGASLAANAHAHKLNCVAVGTNVSGSHLKSARGDFVTASCQAVHLGRTSATYDVRVTDQEERLVSIVQVTCRLLAQ</sequence>
<dbReference type="EMBL" id="CP017812">
    <property type="protein sequence ID" value="AOZ72563.1"/>
    <property type="molecule type" value="Genomic_DNA"/>
</dbReference>
<dbReference type="GO" id="GO:0061522">
    <property type="term" value="F:1,4-dihydroxy-2-naphthoyl-CoA thioesterase activity"/>
    <property type="evidence" value="ECO:0007669"/>
    <property type="project" value="TreeGrafter"/>
</dbReference>
<protein>
    <recommendedName>
        <fullName evidence="3">Thioesterase domain-containing protein</fullName>
    </recommendedName>
</protein>
<dbReference type="AlphaFoldDB" id="A0A1D9MK52"/>
<dbReference type="InterPro" id="IPR006683">
    <property type="entry name" value="Thioestr_dom"/>
</dbReference>
<dbReference type="Gene3D" id="3.10.129.10">
    <property type="entry name" value="Hotdog Thioesterase"/>
    <property type="match status" value="1"/>
</dbReference>
<dbReference type="NCBIfam" id="TIGR00369">
    <property type="entry name" value="unchar_dom_1"/>
    <property type="match status" value="1"/>
</dbReference>
<evidence type="ECO:0000256" key="2">
    <source>
        <dbReference type="ARBA" id="ARBA00022801"/>
    </source>
</evidence>
<dbReference type="RefSeq" id="WP_071164029.1">
    <property type="nucleotide sequence ID" value="NZ_CP017812.1"/>
</dbReference>
<dbReference type="OrthoDB" id="9798208at2"/>
<evidence type="ECO:0000259" key="3">
    <source>
        <dbReference type="Pfam" id="PF03061"/>
    </source>
</evidence>
<keyword evidence="2" id="KW-0378">Hydrolase</keyword>
<dbReference type="GO" id="GO:0005829">
    <property type="term" value="C:cytosol"/>
    <property type="evidence" value="ECO:0007669"/>
    <property type="project" value="TreeGrafter"/>
</dbReference>
<proteinExistence type="inferred from homology"/>
<name>A0A1D9MK52_9ACTO</name>
<dbReference type="InterPro" id="IPR029069">
    <property type="entry name" value="HotDog_dom_sf"/>
</dbReference>
<dbReference type="SUPFAM" id="SSF54637">
    <property type="entry name" value="Thioesterase/thiol ester dehydrase-isomerase"/>
    <property type="match status" value="1"/>
</dbReference>
<evidence type="ECO:0000313" key="5">
    <source>
        <dbReference type="Proteomes" id="UP000176288"/>
    </source>
</evidence>
<dbReference type="STRING" id="1912795.BK816_04015"/>
<evidence type="ECO:0000313" key="4">
    <source>
        <dbReference type="EMBL" id="AOZ72563.1"/>
    </source>
</evidence>
<organism evidence="4 5">
    <name type="scientific">Boudabousia tangfeifanii</name>
    <dbReference type="NCBI Taxonomy" id="1912795"/>
    <lineage>
        <taxon>Bacteria</taxon>
        <taxon>Bacillati</taxon>
        <taxon>Actinomycetota</taxon>
        <taxon>Actinomycetes</taxon>
        <taxon>Actinomycetales</taxon>
        <taxon>Actinomycetaceae</taxon>
        <taxon>Boudabousia</taxon>
    </lineage>
</organism>
<comment type="similarity">
    <text evidence="1">Belongs to the thioesterase PaaI family.</text>
</comment>
<dbReference type="InterPro" id="IPR003736">
    <property type="entry name" value="PAAI_dom"/>
</dbReference>
<dbReference type="CDD" id="cd03443">
    <property type="entry name" value="PaaI_thioesterase"/>
    <property type="match status" value="1"/>
</dbReference>
<dbReference type="KEGG" id="avu:BK816_04015"/>
<dbReference type="PANTHER" id="PTHR43240">
    <property type="entry name" value="1,4-DIHYDROXY-2-NAPHTHOYL-COA THIOESTERASE 1"/>
    <property type="match status" value="1"/>
</dbReference>